<sequence length="159" mass="18049">MIDVKHATAAKSDAPMTCSVQTQLAASQKLQICNVLNQPPPPTLQETSTDYGLLVVTFLSRQSQRPRERGRLHRRIHRQASGSHRRQDKVHRVRWLRVLLHSNSLHSHVDGRLQRWCPVSLRQTTVARACKRIQRLESDTNMAEGARYGAAGLEVFVGR</sequence>
<reference evidence="1 2" key="1">
    <citation type="submission" date="2016-10" db="EMBL/GenBank/DDBJ databases">
        <title>Draft genome sequence of Coniochaeta ligniaria NRRL30616, a lignocellulolytic fungus for bioabatement of inhibitors in plant biomass hydrolysates.</title>
        <authorList>
            <consortium name="DOE Joint Genome Institute"/>
            <person name="Jimenez D.J."/>
            <person name="Hector R.E."/>
            <person name="Riley R."/>
            <person name="Sun H."/>
            <person name="Grigoriev I.V."/>
            <person name="Van Elsas J.D."/>
            <person name="Nichols N.N."/>
        </authorList>
    </citation>
    <scope>NUCLEOTIDE SEQUENCE [LARGE SCALE GENOMIC DNA]</scope>
    <source>
        <strain evidence="1 2">NRRL 30616</strain>
    </source>
</reference>
<evidence type="ECO:0000313" key="2">
    <source>
        <dbReference type="Proteomes" id="UP000182658"/>
    </source>
</evidence>
<dbReference type="Proteomes" id="UP000182658">
    <property type="component" value="Unassembled WGS sequence"/>
</dbReference>
<dbReference type="EMBL" id="KV875102">
    <property type="protein sequence ID" value="OIW25455.1"/>
    <property type="molecule type" value="Genomic_DNA"/>
</dbReference>
<accession>A0A1J7ICL5</accession>
<dbReference type="AlphaFoldDB" id="A0A1J7ICL5"/>
<dbReference type="InParanoid" id="A0A1J7ICL5"/>
<gene>
    <name evidence="1" type="ORF">CONLIGDRAFT_94022</name>
</gene>
<organism evidence="1 2">
    <name type="scientific">Coniochaeta ligniaria NRRL 30616</name>
    <dbReference type="NCBI Taxonomy" id="1408157"/>
    <lineage>
        <taxon>Eukaryota</taxon>
        <taxon>Fungi</taxon>
        <taxon>Dikarya</taxon>
        <taxon>Ascomycota</taxon>
        <taxon>Pezizomycotina</taxon>
        <taxon>Sordariomycetes</taxon>
        <taxon>Sordariomycetidae</taxon>
        <taxon>Coniochaetales</taxon>
        <taxon>Coniochaetaceae</taxon>
        <taxon>Coniochaeta</taxon>
    </lineage>
</organism>
<protein>
    <submittedName>
        <fullName evidence="1">Uncharacterized protein</fullName>
    </submittedName>
</protein>
<keyword evidence="2" id="KW-1185">Reference proteome</keyword>
<proteinExistence type="predicted"/>
<name>A0A1J7ICL5_9PEZI</name>
<evidence type="ECO:0000313" key="1">
    <source>
        <dbReference type="EMBL" id="OIW25455.1"/>
    </source>
</evidence>